<keyword evidence="2" id="KW-1185">Reference proteome</keyword>
<dbReference type="Proteomes" id="UP000828390">
    <property type="component" value="Unassembled WGS sequence"/>
</dbReference>
<name>A0A9D4LKB2_DREPO</name>
<comment type="caution">
    <text evidence="1">The sequence shown here is derived from an EMBL/GenBank/DDBJ whole genome shotgun (WGS) entry which is preliminary data.</text>
</comment>
<evidence type="ECO:0000313" key="2">
    <source>
        <dbReference type="Proteomes" id="UP000828390"/>
    </source>
</evidence>
<protein>
    <submittedName>
        <fullName evidence="1">Uncharacterized protein</fullName>
    </submittedName>
</protein>
<dbReference type="AlphaFoldDB" id="A0A9D4LKB2"/>
<reference evidence="1" key="1">
    <citation type="journal article" date="2019" name="bioRxiv">
        <title>The Genome of the Zebra Mussel, Dreissena polymorpha: A Resource for Invasive Species Research.</title>
        <authorList>
            <person name="McCartney M.A."/>
            <person name="Auch B."/>
            <person name="Kono T."/>
            <person name="Mallez S."/>
            <person name="Zhang Y."/>
            <person name="Obille A."/>
            <person name="Becker A."/>
            <person name="Abrahante J.E."/>
            <person name="Garbe J."/>
            <person name="Badalamenti J.P."/>
            <person name="Herman A."/>
            <person name="Mangelson H."/>
            <person name="Liachko I."/>
            <person name="Sullivan S."/>
            <person name="Sone E.D."/>
            <person name="Koren S."/>
            <person name="Silverstein K.A.T."/>
            <person name="Beckman K.B."/>
            <person name="Gohl D.M."/>
        </authorList>
    </citation>
    <scope>NUCLEOTIDE SEQUENCE</scope>
    <source>
        <strain evidence="1">Duluth1</strain>
        <tissue evidence="1">Whole animal</tissue>
    </source>
</reference>
<gene>
    <name evidence="1" type="ORF">DPMN_101986</name>
</gene>
<dbReference type="EMBL" id="JAIWYP010000003">
    <property type="protein sequence ID" value="KAH3859269.1"/>
    <property type="molecule type" value="Genomic_DNA"/>
</dbReference>
<accession>A0A9D4LKB2</accession>
<reference evidence="1" key="2">
    <citation type="submission" date="2020-11" db="EMBL/GenBank/DDBJ databases">
        <authorList>
            <person name="McCartney M.A."/>
            <person name="Auch B."/>
            <person name="Kono T."/>
            <person name="Mallez S."/>
            <person name="Becker A."/>
            <person name="Gohl D.M."/>
            <person name="Silverstein K.A.T."/>
            <person name="Koren S."/>
            <person name="Bechman K.B."/>
            <person name="Herman A."/>
            <person name="Abrahante J.E."/>
            <person name="Garbe J."/>
        </authorList>
    </citation>
    <scope>NUCLEOTIDE SEQUENCE</scope>
    <source>
        <strain evidence="1">Duluth1</strain>
        <tissue evidence="1">Whole animal</tissue>
    </source>
</reference>
<proteinExistence type="predicted"/>
<organism evidence="1 2">
    <name type="scientific">Dreissena polymorpha</name>
    <name type="common">Zebra mussel</name>
    <name type="synonym">Mytilus polymorpha</name>
    <dbReference type="NCBI Taxonomy" id="45954"/>
    <lineage>
        <taxon>Eukaryota</taxon>
        <taxon>Metazoa</taxon>
        <taxon>Spiralia</taxon>
        <taxon>Lophotrochozoa</taxon>
        <taxon>Mollusca</taxon>
        <taxon>Bivalvia</taxon>
        <taxon>Autobranchia</taxon>
        <taxon>Heteroconchia</taxon>
        <taxon>Euheterodonta</taxon>
        <taxon>Imparidentia</taxon>
        <taxon>Neoheterodontei</taxon>
        <taxon>Myida</taxon>
        <taxon>Dreissenoidea</taxon>
        <taxon>Dreissenidae</taxon>
        <taxon>Dreissena</taxon>
    </lineage>
</organism>
<sequence>MLALDEGAPVAHGSFSYSAARTAASPRAARARAQVATLDVGPVFDASPLEPRTQVAQASMTAIGALRRKKRAVPQQNVAPFQYVGDNTNQQNIMQTLAIGEQFLGREFDGRTSDAMGISSGLSTGQNVDKVMQDVYSGHAFPVAEPMSLLLVPVWNTPASNQETPSSYISNSSASDWLFVPVQVTYNAVGSDNSAKTLSMKGLPSDAKSTNIKVSAPLQCCSLYFRSST</sequence>
<evidence type="ECO:0000313" key="1">
    <source>
        <dbReference type="EMBL" id="KAH3859269.1"/>
    </source>
</evidence>